<feature type="transmembrane region" description="Helical" evidence="1">
    <location>
        <begin position="40"/>
        <end position="59"/>
    </location>
</feature>
<feature type="domain" description="Signal transduction histidine kinase internal region" evidence="2">
    <location>
        <begin position="173"/>
        <end position="247"/>
    </location>
</feature>
<feature type="transmembrane region" description="Helical" evidence="1">
    <location>
        <begin position="79"/>
        <end position="99"/>
    </location>
</feature>
<keyword evidence="1" id="KW-0812">Transmembrane</keyword>
<organism evidence="3 4">
    <name type="scientific">Flavobacterium anhuiense</name>
    <dbReference type="NCBI Taxonomy" id="459526"/>
    <lineage>
        <taxon>Bacteria</taxon>
        <taxon>Pseudomonadati</taxon>
        <taxon>Bacteroidota</taxon>
        <taxon>Flavobacteriia</taxon>
        <taxon>Flavobacteriales</taxon>
        <taxon>Flavobacteriaceae</taxon>
        <taxon>Flavobacterium</taxon>
    </lineage>
</organism>
<dbReference type="PANTHER" id="PTHR34220">
    <property type="entry name" value="SENSOR HISTIDINE KINASE YPDA"/>
    <property type="match status" value="1"/>
</dbReference>
<dbReference type="GO" id="GO:0000155">
    <property type="term" value="F:phosphorelay sensor kinase activity"/>
    <property type="evidence" value="ECO:0007669"/>
    <property type="project" value="InterPro"/>
</dbReference>
<gene>
    <name evidence="3" type="ORF">NU08_1380</name>
</gene>
<proteinExistence type="predicted"/>
<dbReference type="PANTHER" id="PTHR34220:SF7">
    <property type="entry name" value="SENSOR HISTIDINE KINASE YPDA"/>
    <property type="match status" value="1"/>
</dbReference>
<evidence type="ECO:0000256" key="1">
    <source>
        <dbReference type="SAM" id="Phobius"/>
    </source>
</evidence>
<dbReference type="Pfam" id="PF06580">
    <property type="entry name" value="His_kinase"/>
    <property type="match status" value="1"/>
</dbReference>
<feature type="transmembrane region" description="Helical" evidence="1">
    <location>
        <begin position="106"/>
        <end position="126"/>
    </location>
</feature>
<comment type="caution">
    <text evidence="3">The sequence shown here is derived from an EMBL/GenBank/DDBJ whole genome shotgun (WGS) entry which is preliminary data.</text>
</comment>
<dbReference type="OrthoDB" id="9792992at2"/>
<keyword evidence="1" id="KW-0472">Membrane</keyword>
<name>A0A444W1D9_9FLAO</name>
<keyword evidence="3" id="KW-0808">Transferase</keyword>
<feature type="transmembrane region" description="Helical" evidence="1">
    <location>
        <begin position="138"/>
        <end position="156"/>
    </location>
</feature>
<keyword evidence="3" id="KW-0418">Kinase</keyword>
<evidence type="ECO:0000313" key="4">
    <source>
        <dbReference type="Proteomes" id="UP000290433"/>
    </source>
</evidence>
<dbReference type="AlphaFoldDB" id="A0A444W1D9"/>
<protein>
    <submittedName>
        <fullName evidence="3">Signal transduction histidine kinase LytS</fullName>
    </submittedName>
</protein>
<dbReference type="InterPro" id="IPR010559">
    <property type="entry name" value="Sig_transdc_His_kin_internal"/>
</dbReference>
<dbReference type="GO" id="GO:0016020">
    <property type="term" value="C:membrane"/>
    <property type="evidence" value="ECO:0007669"/>
    <property type="project" value="InterPro"/>
</dbReference>
<dbReference type="InterPro" id="IPR050640">
    <property type="entry name" value="Bact_2-comp_sensor_kinase"/>
</dbReference>
<keyword evidence="1" id="KW-1133">Transmembrane helix</keyword>
<reference evidence="3 4" key="1">
    <citation type="submission" date="2014-12" db="EMBL/GenBank/DDBJ databases">
        <title>Genome sequence of Flavobacterium anhuiense RCM74.</title>
        <authorList>
            <person name="Kim J.F."/>
            <person name="Song J.Y."/>
            <person name="Kwak M.-J."/>
            <person name="Lee S.-W."/>
        </authorList>
    </citation>
    <scope>NUCLEOTIDE SEQUENCE [LARGE SCALE GENOMIC DNA]</scope>
    <source>
        <strain evidence="3 4">RCM74</strain>
    </source>
</reference>
<sequence length="360" mass="42587">MAYDLYEWRWYKLFLINAYKLYDYIIFAAMTIAKIYQNFFLRNLIVNTLVYLVILACIYDEIKLNGHSWSYILSKIAMGYFPCIVWITVFNICIINPFLFHKRFKIFFTLLAVYWTGFYFFMNWFFPLVGLGNLKALQIVSLIINGCFFYFLHIVITKKMSQADKDIMNFKSELSFLKQQLNPHFLLNAMNNLYGEALAEPEKVPDRILNLSDLLRYQIEASKKDFVLMQEEIAFIKKYIEYYTFRNERLAVTQKIEGVHDQIEIPPLFFLPLVENAVKFSAETAEPFIDLDLKVNCRNLSFTIKNNYLDSGSRLSSTGIGIENLKRRLEVYRLKHDLSCKKDKNMFIVKLNIWHLPTAV</sequence>
<evidence type="ECO:0000259" key="2">
    <source>
        <dbReference type="Pfam" id="PF06580"/>
    </source>
</evidence>
<feature type="transmembrane region" description="Helical" evidence="1">
    <location>
        <begin position="13"/>
        <end position="33"/>
    </location>
</feature>
<accession>A0A444W1D9</accession>
<dbReference type="Proteomes" id="UP000290433">
    <property type="component" value="Unassembled WGS sequence"/>
</dbReference>
<dbReference type="EMBL" id="JUIV01000003">
    <property type="protein sequence ID" value="RYJ39711.1"/>
    <property type="molecule type" value="Genomic_DNA"/>
</dbReference>
<dbReference type="RefSeq" id="WP_129746392.1">
    <property type="nucleotide sequence ID" value="NZ_JUIV01000003.1"/>
</dbReference>
<evidence type="ECO:0000313" key="3">
    <source>
        <dbReference type="EMBL" id="RYJ39711.1"/>
    </source>
</evidence>